<dbReference type="KEGG" id="lrs:PX52LOC_07701"/>
<evidence type="ECO:0000259" key="2">
    <source>
        <dbReference type="Pfam" id="PF13546"/>
    </source>
</evidence>
<organism evidence="3 4">
    <name type="scientific">Limnoglobus roseus</name>
    <dbReference type="NCBI Taxonomy" id="2598579"/>
    <lineage>
        <taxon>Bacteria</taxon>
        <taxon>Pseudomonadati</taxon>
        <taxon>Planctomycetota</taxon>
        <taxon>Planctomycetia</taxon>
        <taxon>Gemmatales</taxon>
        <taxon>Gemmataceae</taxon>
        <taxon>Limnoglobus</taxon>
    </lineage>
</organism>
<name>A0A5C1ARH5_9BACT</name>
<evidence type="ECO:0000313" key="3">
    <source>
        <dbReference type="EMBL" id="QEL20596.1"/>
    </source>
</evidence>
<feature type="domain" description="Transposase IS701-like DDE" evidence="2">
    <location>
        <begin position="27"/>
        <end position="206"/>
    </location>
</feature>
<gene>
    <name evidence="3" type="ORF">PX52LOC_07701</name>
</gene>
<dbReference type="Proteomes" id="UP000324974">
    <property type="component" value="Chromosome"/>
</dbReference>
<dbReference type="EMBL" id="CP042425">
    <property type="protein sequence ID" value="QEL20596.1"/>
    <property type="molecule type" value="Genomic_DNA"/>
</dbReference>
<sequence>MALPHDPRPGRNPALASVFDPRSAPRLAWLLVGAVRARGRRTVTSWIRAAGLSGEYRPLLYDGGGRRADPVAARLVHGVVKPLVAGATRLTFALDDTPTPRYGRHVQGAGVHHNPTPGPAGGPFVYGHVWVVLGLLVTHPAWGVVALPLMARLYVREKTLPGIPAADRPAFRTKLELAVELMRWARCRLGFLGKPLWVVADGAFSPDEDAVGVSAFSRPQSPWGPRPPTASDHVAITRTDRPSRTYKGVSRGR</sequence>
<reference evidence="4" key="1">
    <citation type="submission" date="2019-08" db="EMBL/GenBank/DDBJ databases">
        <title>Limnoglobus roseus gen. nov., sp. nov., a novel freshwater planctomycete with a giant genome from the family Gemmataceae.</title>
        <authorList>
            <person name="Kulichevskaya I.S."/>
            <person name="Naumoff D.G."/>
            <person name="Miroshnikov K."/>
            <person name="Ivanova A."/>
            <person name="Philippov D.A."/>
            <person name="Hakobyan A."/>
            <person name="Rijpstra I.C."/>
            <person name="Sinninghe Damste J.S."/>
            <person name="Liesack W."/>
            <person name="Dedysh S.N."/>
        </authorList>
    </citation>
    <scope>NUCLEOTIDE SEQUENCE [LARGE SCALE GENOMIC DNA]</scope>
    <source>
        <strain evidence="4">PX52</strain>
    </source>
</reference>
<dbReference type="OrthoDB" id="292045at2"/>
<keyword evidence="4" id="KW-1185">Reference proteome</keyword>
<evidence type="ECO:0000313" key="4">
    <source>
        <dbReference type="Proteomes" id="UP000324974"/>
    </source>
</evidence>
<accession>A0A5C1ARH5</accession>
<evidence type="ECO:0000256" key="1">
    <source>
        <dbReference type="SAM" id="MobiDB-lite"/>
    </source>
</evidence>
<dbReference type="RefSeq" id="WP_149114872.1">
    <property type="nucleotide sequence ID" value="NZ_CP042425.1"/>
</dbReference>
<feature type="region of interest" description="Disordered" evidence="1">
    <location>
        <begin position="215"/>
        <end position="253"/>
    </location>
</feature>
<protein>
    <submittedName>
        <fullName evidence="3">Transposase</fullName>
    </submittedName>
</protein>
<proteinExistence type="predicted"/>
<dbReference type="AlphaFoldDB" id="A0A5C1ARH5"/>
<dbReference type="InterPro" id="IPR038721">
    <property type="entry name" value="IS701-like_DDE_dom"/>
</dbReference>
<dbReference type="Pfam" id="PF13546">
    <property type="entry name" value="DDE_5"/>
    <property type="match status" value="1"/>
</dbReference>